<name>A0A0C3A8G6_9AGAM</name>
<dbReference type="EMBL" id="KN822055">
    <property type="protein sequence ID" value="KIM61137.1"/>
    <property type="molecule type" value="Genomic_DNA"/>
</dbReference>
<reference evidence="2" key="2">
    <citation type="submission" date="2015-01" db="EMBL/GenBank/DDBJ databases">
        <title>Evolutionary Origins and Diversification of the Mycorrhizal Mutualists.</title>
        <authorList>
            <consortium name="DOE Joint Genome Institute"/>
            <consortium name="Mycorrhizal Genomics Consortium"/>
            <person name="Kohler A."/>
            <person name="Kuo A."/>
            <person name="Nagy L.G."/>
            <person name="Floudas D."/>
            <person name="Copeland A."/>
            <person name="Barry K.W."/>
            <person name="Cichocki N."/>
            <person name="Veneault-Fourrey C."/>
            <person name="LaButti K."/>
            <person name="Lindquist E.A."/>
            <person name="Lipzen A."/>
            <person name="Lundell T."/>
            <person name="Morin E."/>
            <person name="Murat C."/>
            <person name="Riley R."/>
            <person name="Ohm R."/>
            <person name="Sun H."/>
            <person name="Tunlid A."/>
            <person name="Henrissat B."/>
            <person name="Grigoriev I.V."/>
            <person name="Hibbett D.S."/>
            <person name="Martin F."/>
        </authorList>
    </citation>
    <scope>NUCLEOTIDE SEQUENCE [LARGE SCALE GENOMIC DNA]</scope>
    <source>
        <strain evidence="2">Foug A</strain>
    </source>
</reference>
<evidence type="ECO:0000313" key="2">
    <source>
        <dbReference type="Proteomes" id="UP000053989"/>
    </source>
</evidence>
<sequence>MPRDHQQSHTCPNCKKALRTGRGLRVHLGLSVCCQAYRQNKLEGLRVTHQNRHPQDQEEEEIIKTVKTPEELLQPIQDREVSSEDVVEDFHERLFDFILDSDHGMDLGEEGNASSEEEEIQEDMEEDMKVEEDIYPDVARILCTNDTLHKRWKRMFGGE</sequence>
<gene>
    <name evidence="1" type="ORF">SCLCIDRAFT_26103</name>
</gene>
<dbReference type="InParanoid" id="A0A0C3A8G6"/>
<keyword evidence="2" id="KW-1185">Reference proteome</keyword>
<organism evidence="1 2">
    <name type="scientific">Scleroderma citrinum Foug A</name>
    <dbReference type="NCBI Taxonomy" id="1036808"/>
    <lineage>
        <taxon>Eukaryota</taxon>
        <taxon>Fungi</taxon>
        <taxon>Dikarya</taxon>
        <taxon>Basidiomycota</taxon>
        <taxon>Agaricomycotina</taxon>
        <taxon>Agaricomycetes</taxon>
        <taxon>Agaricomycetidae</taxon>
        <taxon>Boletales</taxon>
        <taxon>Sclerodermatineae</taxon>
        <taxon>Sclerodermataceae</taxon>
        <taxon>Scleroderma</taxon>
    </lineage>
</organism>
<dbReference type="Proteomes" id="UP000053989">
    <property type="component" value="Unassembled WGS sequence"/>
</dbReference>
<proteinExistence type="predicted"/>
<reference evidence="1 2" key="1">
    <citation type="submission" date="2014-04" db="EMBL/GenBank/DDBJ databases">
        <authorList>
            <consortium name="DOE Joint Genome Institute"/>
            <person name="Kuo A."/>
            <person name="Kohler A."/>
            <person name="Nagy L.G."/>
            <person name="Floudas D."/>
            <person name="Copeland A."/>
            <person name="Barry K.W."/>
            <person name="Cichocki N."/>
            <person name="Veneault-Fourrey C."/>
            <person name="LaButti K."/>
            <person name="Lindquist E.A."/>
            <person name="Lipzen A."/>
            <person name="Lundell T."/>
            <person name="Morin E."/>
            <person name="Murat C."/>
            <person name="Sun H."/>
            <person name="Tunlid A."/>
            <person name="Henrissat B."/>
            <person name="Grigoriev I.V."/>
            <person name="Hibbett D.S."/>
            <person name="Martin F."/>
            <person name="Nordberg H.P."/>
            <person name="Cantor M.N."/>
            <person name="Hua S.X."/>
        </authorList>
    </citation>
    <scope>NUCLEOTIDE SEQUENCE [LARGE SCALE GENOMIC DNA]</scope>
    <source>
        <strain evidence="1 2">Foug A</strain>
    </source>
</reference>
<accession>A0A0C3A8G6</accession>
<dbReference type="AlphaFoldDB" id="A0A0C3A8G6"/>
<protein>
    <submittedName>
        <fullName evidence="1">Uncharacterized protein</fullName>
    </submittedName>
</protein>
<evidence type="ECO:0000313" key="1">
    <source>
        <dbReference type="EMBL" id="KIM61137.1"/>
    </source>
</evidence>
<dbReference type="HOGENOM" id="CLU_1661834_0_0_1"/>